<reference evidence="1" key="1">
    <citation type="journal article" date="1999" name="Methods Enzymol.">
        <title>High-efficiency full-length cDNA cloning.</title>
        <authorList>
            <person name="Carninci P."/>
            <person name="Hayashizaki Y."/>
        </authorList>
    </citation>
    <scope>NUCLEOTIDE SEQUENCE</scope>
    <source>
        <strain evidence="1">C57BL/6J</strain>
        <tissue evidence="1">Retina</tissue>
    </source>
</reference>
<name>Q3UEV3_MOUSE</name>
<sequence>MTLEQREETGALYAVPLTCQLGSLGRVLLGSRLES</sequence>
<accession>Q3UEV3</accession>
<dbReference type="AGR" id="MGI:98481"/>
<dbReference type="RefSeq" id="NP_035046.1">
    <property type="nucleotide sequence ID" value="NM_010916.2"/>
</dbReference>
<dbReference type="KEGG" id="mmu:18071"/>
<evidence type="ECO:0000313" key="1">
    <source>
        <dbReference type="EMBL" id="BAE28808.1"/>
    </source>
</evidence>
<dbReference type="DNASU" id="18071"/>
<evidence type="ECO:0000313" key="2">
    <source>
        <dbReference type="MGI" id="MGI:98481"/>
    </source>
</evidence>
<reference evidence="1" key="6">
    <citation type="submission" date="2004-03" db="EMBL/GenBank/DDBJ databases">
        <authorList>
            <person name="Arakawa T."/>
            <person name="Carninci P."/>
            <person name="Fukuda S."/>
            <person name="Hashizume W."/>
            <person name="Hayashida K."/>
            <person name="Hori F."/>
            <person name="Iida J."/>
            <person name="Imamura K."/>
            <person name="Imotani K."/>
            <person name="Itoh M."/>
            <person name="Kanagawa S."/>
            <person name="Kawai J."/>
            <person name="Kojima M."/>
            <person name="Konno H."/>
            <person name="Murata M."/>
            <person name="Nakamura M."/>
            <person name="Ninomiya N."/>
            <person name="Nishiyori H."/>
            <person name="Nomura K."/>
            <person name="Ohno M."/>
            <person name="Sakazume N."/>
            <person name="Sano H."/>
            <person name="Sasaki D."/>
            <person name="Shibata K."/>
            <person name="Shiraki T."/>
            <person name="Tagami M."/>
            <person name="Tagami Y."/>
            <person name="Waki K."/>
            <person name="Watahiki A."/>
            <person name="Muramatsu M."/>
            <person name="Hayashizaki Y."/>
        </authorList>
    </citation>
    <scope>NUCLEOTIDE SEQUENCE</scope>
    <source>
        <strain evidence="1">C57BL/6J</strain>
        <tissue evidence="1">Retina</tissue>
    </source>
</reference>
<reference evidence="1" key="7">
    <citation type="journal article" date="2005" name="Science">
        <title>The Transcriptional Landscape of the Mammalian Genome.</title>
        <authorList>
            <consortium name="The FANTOM Consortium"/>
            <consortium name="Riken Genome Exploration Research Group and Genome Science Group (Genome Network Project Core Group)"/>
        </authorList>
    </citation>
    <scope>NUCLEOTIDE SEQUENCE</scope>
    <source>
        <strain evidence="1">C57BL/6J</strain>
        <tissue evidence="1">Retina</tissue>
    </source>
</reference>
<dbReference type="EMBL" id="AK149315">
    <property type="protein sequence ID" value="BAE28808.1"/>
    <property type="molecule type" value="mRNA"/>
</dbReference>
<dbReference type="MGI" id="MGI:98481">
    <property type="gene designation" value="Nhlh1"/>
</dbReference>
<reference evidence="1" key="4">
    <citation type="journal article" date="2001" name="Nature">
        <title>Functional annotation of a full-length mouse cDNA collection.</title>
        <authorList>
            <consortium name="The RIKEN Genome Exploration Research Group Phase II Team and the FANTOM Consortium"/>
        </authorList>
    </citation>
    <scope>NUCLEOTIDE SEQUENCE</scope>
    <source>
        <strain evidence="1">C57BL/6J</strain>
        <tissue evidence="1">Retina</tissue>
    </source>
</reference>
<dbReference type="CTD" id="4807"/>
<reference evidence="1" key="5">
    <citation type="journal article" date="2002" name="Nature">
        <title>Analysis of the mouse transcriptome based on functional annotation of 60,770 full-length cDNAs.</title>
        <authorList>
            <consortium name="The FANTOM Consortium and the RIKEN Genome Exploration Research Group Phase I and II Team"/>
        </authorList>
    </citation>
    <scope>NUCLEOTIDE SEQUENCE</scope>
    <source>
        <strain evidence="1">C57BL/6J</strain>
        <tissue evidence="1">Retina</tissue>
    </source>
</reference>
<dbReference type="GeneID" id="18071"/>
<proteinExistence type="evidence at transcript level"/>
<reference evidence="1" key="8">
    <citation type="journal article" date="2005" name="Science">
        <title>Antisense Transcription in the Mammalian Transcriptome.</title>
        <authorList>
            <consortium name="RIKEN Genome Exploration Research Group and Genome Science Group (Genome Network Project Core Group) and the FANTOM Consortium"/>
        </authorList>
    </citation>
    <scope>NUCLEOTIDE SEQUENCE</scope>
    <source>
        <strain evidence="1">C57BL/6J</strain>
        <tissue evidence="1">Retina</tissue>
    </source>
</reference>
<organism evidence="1">
    <name type="scientific">Mus musculus</name>
    <name type="common">Mouse</name>
    <dbReference type="NCBI Taxonomy" id="10090"/>
    <lineage>
        <taxon>Eukaryota</taxon>
        <taxon>Metazoa</taxon>
        <taxon>Chordata</taxon>
        <taxon>Craniata</taxon>
        <taxon>Vertebrata</taxon>
        <taxon>Euteleostomi</taxon>
        <taxon>Mammalia</taxon>
        <taxon>Eutheria</taxon>
        <taxon>Euarchontoglires</taxon>
        <taxon>Glires</taxon>
        <taxon>Rodentia</taxon>
        <taxon>Myomorpha</taxon>
        <taxon>Muroidea</taxon>
        <taxon>Muridae</taxon>
        <taxon>Murinae</taxon>
        <taxon>Mus</taxon>
        <taxon>Mus</taxon>
    </lineage>
</organism>
<dbReference type="BioGRID-ORCS" id="18071">
    <property type="hits" value="7 hits in 81 CRISPR screens"/>
</dbReference>
<dbReference type="AlphaFoldDB" id="Q3UEV3"/>
<gene>
    <name evidence="2" type="primary">Nhlh1</name>
</gene>
<protein>
    <submittedName>
        <fullName evidence="1">Uncharacterized protein</fullName>
    </submittedName>
</protein>
<reference evidence="1" key="3">
    <citation type="journal article" date="2000" name="Genome Res.">
        <title>RIKEN integrated sequence analysis (RISA) system--384-format sequencing pipeline with 384 multicapillary sequencer.</title>
        <authorList>
            <person name="Shibata K."/>
            <person name="Itoh M."/>
            <person name="Aizawa K."/>
            <person name="Nagaoka S."/>
            <person name="Sasaki N."/>
            <person name="Carninci P."/>
            <person name="Konno H."/>
            <person name="Akiyama J."/>
            <person name="Nishi K."/>
            <person name="Kitsunai T."/>
            <person name="Tashiro H."/>
            <person name="Itoh M."/>
            <person name="Sumi N."/>
            <person name="Ishii Y."/>
            <person name="Nakamura S."/>
            <person name="Hazama M."/>
            <person name="Nishine T."/>
            <person name="Harada A."/>
            <person name="Yamamoto R."/>
            <person name="Matsumoto H."/>
            <person name="Sakaguchi S."/>
            <person name="Ikegami T."/>
            <person name="Kashiwagi K."/>
            <person name="Fujiwake S."/>
            <person name="Inoue K."/>
            <person name="Togawa Y."/>
            <person name="Izawa M."/>
            <person name="Ohara E."/>
            <person name="Watahiki M."/>
            <person name="Yoneda Y."/>
            <person name="Ishikawa T."/>
            <person name="Ozawa K."/>
            <person name="Tanaka T."/>
            <person name="Matsuura S."/>
            <person name="Kawai J."/>
            <person name="Okazaki Y."/>
            <person name="Muramatsu M."/>
            <person name="Inoue Y."/>
            <person name="Kira A."/>
            <person name="Hayashizaki Y."/>
        </authorList>
    </citation>
    <scope>NUCLEOTIDE SEQUENCE</scope>
    <source>
        <strain evidence="1">C57BL/6J</strain>
        <tissue evidence="1">Retina</tissue>
    </source>
</reference>
<reference evidence="1" key="2">
    <citation type="journal article" date="2000" name="Genome Res.">
        <title>Normalization and subtraction of cap-trapper-selected cDNAs to prepare full-length cDNA libraries for rapid discovery of new genes.</title>
        <authorList>
            <person name="Carninci P."/>
            <person name="Shibata Y."/>
            <person name="Hayatsu N."/>
            <person name="Sugahara Y."/>
            <person name="Shibata K."/>
            <person name="Itoh M."/>
            <person name="Konno H."/>
            <person name="Okazaki Y."/>
            <person name="Muramatsu M."/>
            <person name="Hayashizaki Y."/>
        </authorList>
    </citation>
    <scope>NUCLEOTIDE SEQUENCE</scope>
    <source>
        <strain evidence="1">C57BL/6J</strain>
        <tissue evidence="1">Retina</tissue>
    </source>
</reference>